<gene>
    <name evidence="1" type="ORF">CLV81_1887</name>
</gene>
<comment type="caution">
    <text evidence="1">The sequence shown here is derived from an EMBL/GenBank/DDBJ whole genome shotgun (WGS) entry which is preliminary data.</text>
</comment>
<dbReference type="EMBL" id="PVYX01000001">
    <property type="protein sequence ID" value="PRX57874.1"/>
    <property type="molecule type" value="Genomic_DNA"/>
</dbReference>
<protein>
    <recommendedName>
        <fullName evidence="3">GTPase</fullName>
    </recommendedName>
</protein>
<dbReference type="Proteomes" id="UP000237640">
    <property type="component" value="Unassembled WGS sequence"/>
</dbReference>
<accession>A0A2T0MJW5</accession>
<dbReference type="OrthoDB" id="572467at2"/>
<evidence type="ECO:0000313" key="1">
    <source>
        <dbReference type="EMBL" id="PRX57874.1"/>
    </source>
</evidence>
<dbReference type="RefSeq" id="WP_106144736.1">
    <property type="nucleotide sequence ID" value="NZ_PVYX01000001.1"/>
</dbReference>
<evidence type="ECO:0000313" key="2">
    <source>
        <dbReference type="Proteomes" id="UP000237640"/>
    </source>
</evidence>
<dbReference type="AlphaFoldDB" id="A0A2T0MJW5"/>
<organism evidence="1 2">
    <name type="scientific">Flagellimonas meridianipacifica</name>
    <dbReference type="NCBI Taxonomy" id="1080225"/>
    <lineage>
        <taxon>Bacteria</taxon>
        <taxon>Pseudomonadati</taxon>
        <taxon>Bacteroidota</taxon>
        <taxon>Flavobacteriia</taxon>
        <taxon>Flavobacteriales</taxon>
        <taxon>Flavobacteriaceae</taxon>
        <taxon>Flagellimonas</taxon>
    </lineage>
</organism>
<sequence>MNEKIREKLVFVYNANSGKKNAIVDSLHKVFSPSTYDCNLCDITYGVISENRTWKQFREDSTHDMIFLHRDEFTKKYASKFGAKFTFPIVLVEGVNGLEVFIGTDELNELKSSKELIQLIKERNKSSG</sequence>
<name>A0A2T0MJW5_9FLAO</name>
<reference evidence="1 2" key="1">
    <citation type="submission" date="2018-03" db="EMBL/GenBank/DDBJ databases">
        <title>Genomic Encyclopedia of Archaeal and Bacterial Type Strains, Phase II (KMG-II): from individual species to whole genera.</title>
        <authorList>
            <person name="Goeker M."/>
        </authorList>
    </citation>
    <scope>NUCLEOTIDE SEQUENCE [LARGE SCALE GENOMIC DNA]</scope>
    <source>
        <strain evidence="1 2">DSM 25027</strain>
    </source>
</reference>
<keyword evidence="2" id="KW-1185">Reference proteome</keyword>
<proteinExistence type="predicted"/>
<evidence type="ECO:0008006" key="3">
    <source>
        <dbReference type="Google" id="ProtNLM"/>
    </source>
</evidence>